<protein>
    <recommendedName>
        <fullName evidence="4">Secreted protein</fullName>
    </recommendedName>
</protein>
<evidence type="ECO:0000313" key="2">
    <source>
        <dbReference type="EMBL" id="KAL0104542.1"/>
    </source>
</evidence>
<keyword evidence="3" id="KW-1185">Reference proteome</keyword>
<comment type="caution">
    <text evidence="2">The sequence shown here is derived from an EMBL/GenBank/DDBJ whole genome shotgun (WGS) entry which is preliminary data.</text>
</comment>
<organism evidence="2 3">
    <name type="scientific">Cardiocondyla obscurior</name>
    <dbReference type="NCBI Taxonomy" id="286306"/>
    <lineage>
        <taxon>Eukaryota</taxon>
        <taxon>Metazoa</taxon>
        <taxon>Ecdysozoa</taxon>
        <taxon>Arthropoda</taxon>
        <taxon>Hexapoda</taxon>
        <taxon>Insecta</taxon>
        <taxon>Pterygota</taxon>
        <taxon>Neoptera</taxon>
        <taxon>Endopterygota</taxon>
        <taxon>Hymenoptera</taxon>
        <taxon>Apocrita</taxon>
        <taxon>Aculeata</taxon>
        <taxon>Formicoidea</taxon>
        <taxon>Formicidae</taxon>
        <taxon>Myrmicinae</taxon>
        <taxon>Cardiocondyla</taxon>
    </lineage>
</organism>
<dbReference type="EMBL" id="JADYXP020000020">
    <property type="protein sequence ID" value="KAL0104542.1"/>
    <property type="molecule type" value="Genomic_DNA"/>
</dbReference>
<feature type="signal peptide" evidence="1">
    <location>
        <begin position="1"/>
        <end position="35"/>
    </location>
</feature>
<dbReference type="Proteomes" id="UP001430953">
    <property type="component" value="Unassembled WGS sequence"/>
</dbReference>
<evidence type="ECO:0000313" key="3">
    <source>
        <dbReference type="Proteomes" id="UP001430953"/>
    </source>
</evidence>
<evidence type="ECO:0008006" key="4">
    <source>
        <dbReference type="Google" id="ProtNLM"/>
    </source>
</evidence>
<keyword evidence="1" id="KW-0732">Signal</keyword>
<evidence type="ECO:0000256" key="1">
    <source>
        <dbReference type="SAM" id="SignalP"/>
    </source>
</evidence>
<reference evidence="2 3" key="1">
    <citation type="submission" date="2023-03" db="EMBL/GenBank/DDBJ databases">
        <title>High recombination rates correlate with genetic variation in Cardiocondyla obscurior ants.</title>
        <authorList>
            <person name="Errbii M."/>
        </authorList>
    </citation>
    <scope>NUCLEOTIDE SEQUENCE [LARGE SCALE GENOMIC DNA]</scope>
    <source>
        <strain evidence="2">Alpha-2009</strain>
        <tissue evidence="2">Whole body</tissue>
    </source>
</reference>
<name>A0AAW2ERT9_9HYME</name>
<dbReference type="AlphaFoldDB" id="A0AAW2ERT9"/>
<gene>
    <name evidence="2" type="ORF">PUN28_017339</name>
</gene>
<accession>A0AAW2ERT9</accession>
<proteinExistence type="predicted"/>
<sequence length="109" mass="12172">MAGLYPSTSPHLPEIPSRCLLSLFLFTSLPLYSRSLPPCYQDLISTQPIPRLEPRYDRQPNAARGFPLGNRIIQQRRYSAKTVFAIFYSASPASPTTTCNHVSTTAQTL</sequence>
<feature type="chain" id="PRO_5043845053" description="Secreted protein" evidence="1">
    <location>
        <begin position="36"/>
        <end position="109"/>
    </location>
</feature>